<sequence length="131" mass="14885">MTWIKSPEGKKHSKVCFYTGDTKGVKVYKQLHKLEKKIKCESIDTIVKGSGKAPNEIWRKWTFNDWVEASGVLADQTRGVASVALGQTHSKSDVFTVEKPRLEKGIKEKRVAKIDKYTMNEKLEFDGPTKL</sequence>
<accession>A0A4Y7TRG9</accession>
<dbReference type="Proteomes" id="UP000298030">
    <property type="component" value="Unassembled WGS sequence"/>
</dbReference>
<evidence type="ECO:0000313" key="2">
    <source>
        <dbReference type="Proteomes" id="UP000298030"/>
    </source>
</evidence>
<protein>
    <submittedName>
        <fullName evidence="1">Uncharacterized protein</fullName>
    </submittedName>
</protein>
<keyword evidence="2" id="KW-1185">Reference proteome</keyword>
<dbReference type="EMBL" id="QPFP01000005">
    <property type="protein sequence ID" value="TEB36498.1"/>
    <property type="molecule type" value="Genomic_DNA"/>
</dbReference>
<reference evidence="1 2" key="1">
    <citation type="journal article" date="2019" name="Nat. Ecol. Evol.">
        <title>Megaphylogeny resolves global patterns of mushroom evolution.</title>
        <authorList>
            <person name="Varga T."/>
            <person name="Krizsan K."/>
            <person name="Foldi C."/>
            <person name="Dima B."/>
            <person name="Sanchez-Garcia M."/>
            <person name="Sanchez-Ramirez S."/>
            <person name="Szollosi G.J."/>
            <person name="Szarkandi J.G."/>
            <person name="Papp V."/>
            <person name="Albert L."/>
            <person name="Andreopoulos W."/>
            <person name="Angelini C."/>
            <person name="Antonin V."/>
            <person name="Barry K.W."/>
            <person name="Bougher N.L."/>
            <person name="Buchanan P."/>
            <person name="Buyck B."/>
            <person name="Bense V."/>
            <person name="Catcheside P."/>
            <person name="Chovatia M."/>
            <person name="Cooper J."/>
            <person name="Damon W."/>
            <person name="Desjardin D."/>
            <person name="Finy P."/>
            <person name="Geml J."/>
            <person name="Haridas S."/>
            <person name="Hughes K."/>
            <person name="Justo A."/>
            <person name="Karasinski D."/>
            <person name="Kautmanova I."/>
            <person name="Kiss B."/>
            <person name="Kocsube S."/>
            <person name="Kotiranta H."/>
            <person name="LaButti K.M."/>
            <person name="Lechner B.E."/>
            <person name="Liimatainen K."/>
            <person name="Lipzen A."/>
            <person name="Lukacs Z."/>
            <person name="Mihaltcheva S."/>
            <person name="Morgado L.N."/>
            <person name="Niskanen T."/>
            <person name="Noordeloos M.E."/>
            <person name="Ohm R.A."/>
            <person name="Ortiz-Santana B."/>
            <person name="Ovrebo C."/>
            <person name="Racz N."/>
            <person name="Riley R."/>
            <person name="Savchenko A."/>
            <person name="Shiryaev A."/>
            <person name="Soop K."/>
            <person name="Spirin V."/>
            <person name="Szebenyi C."/>
            <person name="Tomsovsky M."/>
            <person name="Tulloss R.E."/>
            <person name="Uehling J."/>
            <person name="Grigoriev I.V."/>
            <person name="Vagvolgyi C."/>
            <person name="Papp T."/>
            <person name="Martin F.M."/>
            <person name="Miettinen O."/>
            <person name="Hibbett D.S."/>
            <person name="Nagy L.G."/>
        </authorList>
    </citation>
    <scope>NUCLEOTIDE SEQUENCE [LARGE SCALE GENOMIC DNA]</scope>
    <source>
        <strain evidence="1 2">FP101781</strain>
    </source>
</reference>
<comment type="caution">
    <text evidence="1">The sequence shown here is derived from an EMBL/GenBank/DDBJ whole genome shotgun (WGS) entry which is preliminary data.</text>
</comment>
<proteinExistence type="predicted"/>
<dbReference type="AlphaFoldDB" id="A0A4Y7TRG9"/>
<evidence type="ECO:0000313" key="1">
    <source>
        <dbReference type="EMBL" id="TEB36498.1"/>
    </source>
</evidence>
<gene>
    <name evidence="1" type="ORF">FA13DRAFT_1726856</name>
</gene>
<name>A0A4Y7TRG9_COPMI</name>
<organism evidence="1 2">
    <name type="scientific">Coprinellus micaceus</name>
    <name type="common">Glistening ink-cap mushroom</name>
    <name type="synonym">Coprinus micaceus</name>
    <dbReference type="NCBI Taxonomy" id="71717"/>
    <lineage>
        <taxon>Eukaryota</taxon>
        <taxon>Fungi</taxon>
        <taxon>Dikarya</taxon>
        <taxon>Basidiomycota</taxon>
        <taxon>Agaricomycotina</taxon>
        <taxon>Agaricomycetes</taxon>
        <taxon>Agaricomycetidae</taxon>
        <taxon>Agaricales</taxon>
        <taxon>Agaricineae</taxon>
        <taxon>Psathyrellaceae</taxon>
        <taxon>Coprinellus</taxon>
    </lineage>
</organism>
<dbReference type="OrthoDB" id="10287959at2759"/>